<evidence type="ECO:0000313" key="2">
    <source>
        <dbReference type="Proteomes" id="UP001472677"/>
    </source>
</evidence>
<evidence type="ECO:0008006" key="3">
    <source>
        <dbReference type="Google" id="ProtNLM"/>
    </source>
</evidence>
<organism evidence="1 2">
    <name type="scientific">Hibiscus sabdariffa</name>
    <name type="common">roselle</name>
    <dbReference type="NCBI Taxonomy" id="183260"/>
    <lineage>
        <taxon>Eukaryota</taxon>
        <taxon>Viridiplantae</taxon>
        <taxon>Streptophyta</taxon>
        <taxon>Embryophyta</taxon>
        <taxon>Tracheophyta</taxon>
        <taxon>Spermatophyta</taxon>
        <taxon>Magnoliopsida</taxon>
        <taxon>eudicotyledons</taxon>
        <taxon>Gunneridae</taxon>
        <taxon>Pentapetalae</taxon>
        <taxon>rosids</taxon>
        <taxon>malvids</taxon>
        <taxon>Malvales</taxon>
        <taxon>Malvaceae</taxon>
        <taxon>Malvoideae</taxon>
        <taxon>Hibiscus</taxon>
    </lineage>
</organism>
<gene>
    <name evidence="1" type="ORF">V6N12_031328</name>
</gene>
<reference evidence="1 2" key="1">
    <citation type="journal article" date="2024" name="G3 (Bethesda)">
        <title>Genome assembly of Hibiscus sabdariffa L. provides insights into metabolisms of medicinal natural products.</title>
        <authorList>
            <person name="Kim T."/>
        </authorList>
    </citation>
    <scope>NUCLEOTIDE SEQUENCE [LARGE SCALE GENOMIC DNA]</scope>
    <source>
        <strain evidence="1">TK-2024</strain>
        <tissue evidence="1">Old leaves</tissue>
    </source>
</reference>
<dbReference type="EMBL" id="JBBPBM010000019">
    <property type="protein sequence ID" value="KAK8554364.1"/>
    <property type="molecule type" value="Genomic_DNA"/>
</dbReference>
<accession>A0ABR2E8M1</accession>
<name>A0ABR2E8M1_9ROSI</name>
<protein>
    <recommendedName>
        <fullName evidence="3">RNase H type-1 domain-containing protein</fullName>
    </recommendedName>
</protein>
<evidence type="ECO:0000313" key="1">
    <source>
        <dbReference type="EMBL" id="KAK8554364.1"/>
    </source>
</evidence>
<dbReference type="Proteomes" id="UP001472677">
    <property type="component" value="Unassembled WGS sequence"/>
</dbReference>
<proteinExistence type="predicted"/>
<keyword evidence="2" id="KW-1185">Reference proteome</keyword>
<comment type="caution">
    <text evidence="1">The sequence shown here is derived from an EMBL/GenBank/DDBJ whole genome shotgun (WGS) entry which is preliminary data.</text>
</comment>
<sequence>MIGLWAYSNRYVPREMNEVADRLATMGRGQSKEGRVLFVPPGTVAAVMSEEQRRWLESLPAEYDGPEIR</sequence>